<dbReference type="AlphaFoldDB" id="A0A5B7HX80"/>
<name>A0A5B7HX80_PORTR</name>
<keyword evidence="3" id="KW-1185">Reference proteome</keyword>
<evidence type="ECO:0000256" key="1">
    <source>
        <dbReference type="SAM" id="MobiDB-lite"/>
    </source>
</evidence>
<evidence type="ECO:0000313" key="2">
    <source>
        <dbReference type="EMBL" id="MPC74455.1"/>
    </source>
</evidence>
<accession>A0A5B7HX80</accession>
<protein>
    <submittedName>
        <fullName evidence="2">Uncharacterized protein</fullName>
    </submittedName>
</protein>
<feature type="region of interest" description="Disordered" evidence="1">
    <location>
        <begin position="1"/>
        <end position="59"/>
    </location>
</feature>
<proteinExistence type="predicted"/>
<reference evidence="2 3" key="1">
    <citation type="submission" date="2019-05" db="EMBL/GenBank/DDBJ databases">
        <title>Another draft genome of Portunus trituberculatus and its Hox gene families provides insights of decapod evolution.</title>
        <authorList>
            <person name="Jeong J.-H."/>
            <person name="Song I."/>
            <person name="Kim S."/>
            <person name="Choi T."/>
            <person name="Kim D."/>
            <person name="Ryu S."/>
            <person name="Kim W."/>
        </authorList>
    </citation>
    <scope>NUCLEOTIDE SEQUENCE [LARGE SCALE GENOMIC DNA]</scope>
    <source>
        <tissue evidence="2">Muscle</tissue>
    </source>
</reference>
<comment type="caution">
    <text evidence="2">The sequence shown here is derived from an EMBL/GenBank/DDBJ whole genome shotgun (WGS) entry which is preliminary data.</text>
</comment>
<evidence type="ECO:0000313" key="3">
    <source>
        <dbReference type="Proteomes" id="UP000324222"/>
    </source>
</evidence>
<dbReference type="EMBL" id="VSRR010038960">
    <property type="protein sequence ID" value="MPC74455.1"/>
    <property type="molecule type" value="Genomic_DNA"/>
</dbReference>
<sequence length="59" mass="6164">MEQTRAFSHARTPSTPLPRCSLRPTSPQRPAGTTGRSINPSGGAALGFGSSVRGVEGRR</sequence>
<dbReference type="Proteomes" id="UP000324222">
    <property type="component" value="Unassembled WGS sequence"/>
</dbReference>
<organism evidence="2 3">
    <name type="scientific">Portunus trituberculatus</name>
    <name type="common">Swimming crab</name>
    <name type="synonym">Neptunus trituberculatus</name>
    <dbReference type="NCBI Taxonomy" id="210409"/>
    <lineage>
        <taxon>Eukaryota</taxon>
        <taxon>Metazoa</taxon>
        <taxon>Ecdysozoa</taxon>
        <taxon>Arthropoda</taxon>
        <taxon>Crustacea</taxon>
        <taxon>Multicrustacea</taxon>
        <taxon>Malacostraca</taxon>
        <taxon>Eumalacostraca</taxon>
        <taxon>Eucarida</taxon>
        <taxon>Decapoda</taxon>
        <taxon>Pleocyemata</taxon>
        <taxon>Brachyura</taxon>
        <taxon>Eubrachyura</taxon>
        <taxon>Portunoidea</taxon>
        <taxon>Portunidae</taxon>
        <taxon>Portuninae</taxon>
        <taxon>Portunus</taxon>
    </lineage>
</organism>
<gene>
    <name evidence="2" type="ORF">E2C01_068814</name>
</gene>
<feature type="compositionally biased region" description="Polar residues" evidence="1">
    <location>
        <begin position="1"/>
        <end position="14"/>
    </location>
</feature>